<accession>A0A382WQB6</accession>
<name>A0A382WQB6_9ZZZZ</name>
<evidence type="ECO:0000313" key="1">
    <source>
        <dbReference type="EMBL" id="SVD60251.1"/>
    </source>
</evidence>
<sequence length="31" mass="3272">MTTAKPIELSRDVEASIVPSGDKVTLQKGEA</sequence>
<gene>
    <name evidence="1" type="ORF">METZ01_LOCUS413105</name>
</gene>
<feature type="non-terminal residue" evidence="1">
    <location>
        <position position="31"/>
    </location>
</feature>
<organism evidence="1">
    <name type="scientific">marine metagenome</name>
    <dbReference type="NCBI Taxonomy" id="408172"/>
    <lineage>
        <taxon>unclassified sequences</taxon>
        <taxon>metagenomes</taxon>
        <taxon>ecological metagenomes</taxon>
    </lineage>
</organism>
<proteinExistence type="predicted"/>
<dbReference type="AlphaFoldDB" id="A0A382WQB6"/>
<protein>
    <submittedName>
        <fullName evidence="1">Uncharacterized protein</fullName>
    </submittedName>
</protein>
<dbReference type="EMBL" id="UINC01161204">
    <property type="protein sequence ID" value="SVD60251.1"/>
    <property type="molecule type" value="Genomic_DNA"/>
</dbReference>
<reference evidence="1" key="1">
    <citation type="submission" date="2018-05" db="EMBL/GenBank/DDBJ databases">
        <authorList>
            <person name="Lanie J.A."/>
            <person name="Ng W.-L."/>
            <person name="Kazmierczak K.M."/>
            <person name="Andrzejewski T.M."/>
            <person name="Davidsen T.M."/>
            <person name="Wayne K.J."/>
            <person name="Tettelin H."/>
            <person name="Glass J.I."/>
            <person name="Rusch D."/>
            <person name="Podicherti R."/>
            <person name="Tsui H.-C.T."/>
            <person name="Winkler M.E."/>
        </authorList>
    </citation>
    <scope>NUCLEOTIDE SEQUENCE</scope>
</reference>